<name>A0A9P3LL86_9APHY</name>
<organism evidence="1 2">
    <name type="scientific">Phanerochaete sordida</name>
    <dbReference type="NCBI Taxonomy" id="48140"/>
    <lineage>
        <taxon>Eukaryota</taxon>
        <taxon>Fungi</taxon>
        <taxon>Dikarya</taxon>
        <taxon>Basidiomycota</taxon>
        <taxon>Agaricomycotina</taxon>
        <taxon>Agaricomycetes</taxon>
        <taxon>Polyporales</taxon>
        <taxon>Phanerochaetaceae</taxon>
        <taxon>Phanerochaete</taxon>
    </lineage>
</organism>
<gene>
    <name evidence="1" type="ORF">PsYK624_156960</name>
</gene>
<proteinExistence type="predicted"/>
<sequence>MLLLKSQLTFWTDTACDSFVTLVPQRRLKSDGQWSKSFFGFMMGQHEVFVDAPDGKRFYLGTYQSTGGKALRDAVVRYRELPEETKEILVSKSGVEQHRDQVAAKYEDGSVAPKRVYYRRVGFGQGMYTRLCDPDLANHRARASRDNATMEMPDVTL</sequence>
<evidence type="ECO:0000313" key="2">
    <source>
        <dbReference type="Proteomes" id="UP000703269"/>
    </source>
</evidence>
<dbReference type="Proteomes" id="UP000703269">
    <property type="component" value="Unassembled WGS sequence"/>
</dbReference>
<evidence type="ECO:0000313" key="1">
    <source>
        <dbReference type="EMBL" id="GJE99433.1"/>
    </source>
</evidence>
<comment type="caution">
    <text evidence="1">The sequence shown here is derived from an EMBL/GenBank/DDBJ whole genome shotgun (WGS) entry which is preliminary data.</text>
</comment>
<dbReference type="EMBL" id="BPQB01000109">
    <property type="protein sequence ID" value="GJE99433.1"/>
    <property type="molecule type" value="Genomic_DNA"/>
</dbReference>
<dbReference type="OrthoDB" id="2802916at2759"/>
<reference evidence="1 2" key="1">
    <citation type="submission" date="2021-08" db="EMBL/GenBank/DDBJ databases">
        <title>Draft Genome Sequence of Phanerochaete sordida strain YK-624.</title>
        <authorList>
            <person name="Mori T."/>
            <person name="Dohra H."/>
            <person name="Suzuki T."/>
            <person name="Kawagishi H."/>
            <person name="Hirai H."/>
        </authorList>
    </citation>
    <scope>NUCLEOTIDE SEQUENCE [LARGE SCALE GENOMIC DNA]</scope>
    <source>
        <strain evidence="1 2">YK-624</strain>
    </source>
</reference>
<keyword evidence="2" id="KW-1185">Reference proteome</keyword>
<dbReference type="AlphaFoldDB" id="A0A9P3LL86"/>
<accession>A0A9P3LL86</accession>
<protein>
    <submittedName>
        <fullName evidence="1">Uncharacterized protein</fullName>
    </submittedName>
</protein>